<dbReference type="RefSeq" id="WP_183981346.1">
    <property type="nucleotide sequence ID" value="NZ_JACHEB010000015.1"/>
</dbReference>
<evidence type="ECO:0000313" key="1">
    <source>
        <dbReference type="EMBL" id="MBB5331525.1"/>
    </source>
</evidence>
<comment type="caution">
    <text evidence="1">The sequence shown here is derived from an EMBL/GenBank/DDBJ whole genome shotgun (WGS) entry which is preliminary data.</text>
</comment>
<evidence type="ECO:0000313" key="2">
    <source>
        <dbReference type="Proteomes" id="UP000535182"/>
    </source>
</evidence>
<proteinExistence type="predicted"/>
<reference evidence="1 2" key="1">
    <citation type="submission" date="2020-08" db="EMBL/GenBank/DDBJ databases">
        <title>Genomic Encyclopedia of Type Strains, Phase IV (KMG-V): Genome sequencing to study the core and pangenomes of soil and plant-associated prokaryotes.</title>
        <authorList>
            <person name="Whitman W."/>
        </authorList>
    </citation>
    <scope>NUCLEOTIDE SEQUENCE [LARGE SCALE GENOMIC DNA]</scope>
    <source>
        <strain evidence="1 2">X5P2</strain>
    </source>
</reference>
<gene>
    <name evidence="1" type="ORF">HDF14_005172</name>
</gene>
<keyword evidence="2" id="KW-1185">Reference proteome</keyword>
<sequence length="58" mass="6532">MTDISHKFVTEGATAERAIGENGWVGLSSARKIYMRTFVGDDEFVQVEGVVNRRRMNV</sequence>
<name>A0A9X0U6X6_9BACT</name>
<dbReference type="AlphaFoldDB" id="A0A9X0U6X6"/>
<organism evidence="1 2">
    <name type="scientific">Tunturiibacter gelidiferens</name>
    <dbReference type="NCBI Taxonomy" id="3069689"/>
    <lineage>
        <taxon>Bacteria</taxon>
        <taxon>Pseudomonadati</taxon>
        <taxon>Acidobacteriota</taxon>
        <taxon>Terriglobia</taxon>
        <taxon>Terriglobales</taxon>
        <taxon>Acidobacteriaceae</taxon>
        <taxon>Tunturiibacter</taxon>
    </lineage>
</organism>
<protein>
    <submittedName>
        <fullName evidence="1">Uncharacterized protein</fullName>
    </submittedName>
</protein>
<accession>A0A9X0U6X6</accession>
<dbReference type="EMBL" id="JACHEB010000015">
    <property type="protein sequence ID" value="MBB5331525.1"/>
    <property type="molecule type" value="Genomic_DNA"/>
</dbReference>
<dbReference type="Proteomes" id="UP000535182">
    <property type="component" value="Unassembled WGS sequence"/>
</dbReference>